<dbReference type="PANTHER" id="PTHR31649:SF1">
    <property type="entry name" value="FARNESOIC ACID O-METHYL TRANSFERASE DOMAIN-CONTAINING PROTEIN"/>
    <property type="match status" value="1"/>
</dbReference>
<comment type="caution">
    <text evidence="1">The sequence shown here is derived from an EMBL/GenBank/DDBJ whole genome shotgun (WGS) entry which is preliminary data.</text>
</comment>
<protein>
    <submittedName>
        <fullName evidence="1">Natterin-3-like</fullName>
    </submittedName>
</protein>
<reference evidence="1 2" key="1">
    <citation type="submission" date="2021-05" db="EMBL/GenBank/DDBJ databases">
        <authorList>
            <person name="Zahm M."/>
            <person name="Klopp C."/>
            <person name="Cabau C."/>
            <person name="Kuhl H."/>
            <person name="Suciu R."/>
            <person name="Ciorpac M."/>
            <person name="Holostenco D."/>
            <person name="Gessner J."/>
            <person name="Wuertz S."/>
            <person name="Hohne C."/>
            <person name="Stock M."/>
            <person name="Gislard M."/>
            <person name="Lluch J."/>
            <person name="Milhes M."/>
            <person name="Lampietro C."/>
            <person name="Lopez Roques C."/>
            <person name="Donnadieu C."/>
            <person name="Du K."/>
            <person name="Schartl M."/>
            <person name="Guiguen Y."/>
        </authorList>
    </citation>
    <scope>NUCLEOTIDE SEQUENCE [LARGE SCALE GENOMIC DNA]</scope>
    <source>
        <strain evidence="1">Hh-F2</strain>
        <tissue evidence="1">Blood</tissue>
    </source>
</reference>
<organism evidence="1 2">
    <name type="scientific">Huso huso</name>
    <name type="common">Beluga</name>
    <name type="synonym">Acipenser huso</name>
    <dbReference type="NCBI Taxonomy" id="61971"/>
    <lineage>
        <taxon>Eukaryota</taxon>
        <taxon>Metazoa</taxon>
        <taxon>Chordata</taxon>
        <taxon>Craniata</taxon>
        <taxon>Vertebrata</taxon>
        <taxon>Euteleostomi</taxon>
        <taxon>Actinopterygii</taxon>
        <taxon>Chondrostei</taxon>
        <taxon>Acipenseriformes</taxon>
        <taxon>Acipenseridae</taxon>
        <taxon>Huso</taxon>
    </lineage>
</organism>
<accession>A0ABR0Y1B2</accession>
<gene>
    <name evidence="1" type="ORF">HHUSO_G36829</name>
</gene>
<dbReference type="EMBL" id="JAHFZB010000292">
    <property type="protein sequence ID" value="KAK6464942.1"/>
    <property type="molecule type" value="Genomic_DNA"/>
</dbReference>
<keyword evidence="2" id="KW-1185">Reference proteome</keyword>
<dbReference type="Proteomes" id="UP001369086">
    <property type="component" value="Unassembled WGS sequence"/>
</dbReference>
<dbReference type="SUPFAM" id="SSF56973">
    <property type="entry name" value="Aerolisin/ETX pore-forming domain"/>
    <property type="match status" value="1"/>
</dbReference>
<sequence>MFGEHVSLKWVSWSLYDSGVPNGAVNIWNDYTSRRDYVCKYGCSSGFYAGGSCHYSLSGKEHYATYFDILVNEDNFEVINWASDSWGDVPSNSIGGCLSSSYVGKNSYGLGKVVPQHSAFFLPYNGYEYDYRYYDVLYINKQGYSQRVYNVQYKKNQIQVLQETAETLKFSKVDNYACQTVTKTVKLQISSTTTKSWDIGRSTTSGLSTTITAGIPYITTEVGFSTEKTFSVNSGMSTSQTVDHEVSLEVVIPPNESCTVKMVGSKMKVDIPYTATLSRTYNSAGTRYTTITGLYKGVEVGGIRAVVERCIPIPNANPCKGA</sequence>
<name>A0ABR0Y1B2_HUSHU</name>
<proteinExistence type="predicted"/>
<dbReference type="PANTHER" id="PTHR31649">
    <property type="entry name" value="AGAP009604-PA"/>
    <property type="match status" value="1"/>
</dbReference>
<evidence type="ECO:0000313" key="2">
    <source>
        <dbReference type="Proteomes" id="UP001369086"/>
    </source>
</evidence>
<evidence type="ECO:0000313" key="1">
    <source>
        <dbReference type="EMBL" id="KAK6464942.1"/>
    </source>
</evidence>
<dbReference type="CDD" id="cd20220">
    <property type="entry name" value="PFM_natterin-3-like"/>
    <property type="match status" value="1"/>
</dbReference>
<dbReference type="Gene3D" id="2.170.15.10">
    <property type="entry name" value="Proaerolysin, chain A, domain 3"/>
    <property type="match status" value="1"/>
</dbReference>